<organism evidence="2 3">
    <name type="scientific">Gymnopilus dilepis</name>
    <dbReference type="NCBI Taxonomy" id="231916"/>
    <lineage>
        <taxon>Eukaryota</taxon>
        <taxon>Fungi</taxon>
        <taxon>Dikarya</taxon>
        <taxon>Basidiomycota</taxon>
        <taxon>Agaricomycotina</taxon>
        <taxon>Agaricomycetes</taxon>
        <taxon>Agaricomycetidae</taxon>
        <taxon>Agaricales</taxon>
        <taxon>Agaricineae</taxon>
        <taxon>Hymenogastraceae</taxon>
        <taxon>Gymnopilus</taxon>
    </lineage>
</organism>
<gene>
    <name evidence="2" type="ORF">CVT26_015094</name>
</gene>
<feature type="region of interest" description="Disordered" evidence="1">
    <location>
        <begin position="38"/>
        <end position="263"/>
    </location>
</feature>
<dbReference type="InParanoid" id="A0A409YEL1"/>
<name>A0A409YEL1_9AGAR</name>
<feature type="compositionally biased region" description="Low complexity" evidence="1">
    <location>
        <begin position="317"/>
        <end position="328"/>
    </location>
</feature>
<feature type="compositionally biased region" description="Polar residues" evidence="1">
    <location>
        <begin position="248"/>
        <end position="259"/>
    </location>
</feature>
<sequence>MSAMTPTLLRPDPVPPLDALTNTRNSEVPSLFFNNHPNLTFTRTQTPQTSTQPSFKFSTQPVSPAQAAAQGNRPVHLANADSPEQKPSNKEVGNRPRRVQDNKRVPREELIRRRKCKADSLFSPPHPPPSTNAASTRPQHPHSSSILHNETPQTPSTGSGSYQEPQLARKPPNNKLNFYSRHTDPLWKPTKKPHADLYLNPLKYSDLRSPPTLRTDHSPWKTTSDAAAREKRRNKRRGRKTKIHPLSAPQSLTSKQDNLPNVAEDGPIQSETLEGERGMTGEAYLNTYLQSQISYLPTRPIPSNATNQSAPERHARPATPEAPTRPTAPVFGISTNDAPLSHEFYVDRDGVTRPIPRRPHAPAFGESTNSPQAKRDALVHPRPKKKLFFHFLRRLSPFKTKRDAANNGEEPDSD</sequence>
<feature type="region of interest" description="Disordered" evidence="1">
    <location>
        <begin position="297"/>
        <end position="328"/>
    </location>
</feature>
<evidence type="ECO:0000313" key="2">
    <source>
        <dbReference type="EMBL" id="PPR01459.1"/>
    </source>
</evidence>
<dbReference type="EMBL" id="NHYE01000938">
    <property type="protein sequence ID" value="PPR01459.1"/>
    <property type="molecule type" value="Genomic_DNA"/>
</dbReference>
<evidence type="ECO:0000256" key="1">
    <source>
        <dbReference type="SAM" id="MobiDB-lite"/>
    </source>
</evidence>
<feature type="compositionally biased region" description="Basic and acidic residues" evidence="1">
    <location>
        <begin position="83"/>
        <end position="111"/>
    </location>
</feature>
<feature type="region of interest" description="Disordered" evidence="1">
    <location>
        <begin position="350"/>
        <end position="381"/>
    </location>
</feature>
<protein>
    <submittedName>
        <fullName evidence="2">Uncharacterized protein</fullName>
    </submittedName>
</protein>
<evidence type="ECO:0000313" key="3">
    <source>
        <dbReference type="Proteomes" id="UP000284706"/>
    </source>
</evidence>
<accession>A0A409YEL1</accession>
<feature type="region of interest" description="Disordered" evidence="1">
    <location>
        <begin position="1"/>
        <end position="23"/>
    </location>
</feature>
<dbReference type="Proteomes" id="UP000284706">
    <property type="component" value="Unassembled WGS sequence"/>
</dbReference>
<proteinExistence type="predicted"/>
<comment type="caution">
    <text evidence="2">The sequence shown here is derived from an EMBL/GenBank/DDBJ whole genome shotgun (WGS) entry which is preliminary data.</text>
</comment>
<feature type="compositionally biased region" description="Low complexity" evidence="1">
    <location>
        <begin position="40"/>
        <end position="55"/>
    </location>
</feature>
<dbReference type="AlphaFoldDB" id="A0A409YEL1"/>
<reference evidence="2 3" key="1">
    <citation type="journal article" date="2018" name="Evol. Lett.">
        <title>Horizontal gene cluster transfer increased hallucinogenic mushroom diversity.</title>
        <authorList>
            <person name="Reynolds H.T."/>
            <person name="Vijayakumar V."/>
            <person name="Gluck-Thaler E."/>
            <person name="Korotkin H.B."/>
            <person name="Matheny P.B."/>
            <person name="Slot J.C."/>
        </authorList>
    </citation>
    <scope>NUCLEOTIDE SEQUENCE [LARGE SCALE GENOMIC DNA]</scope>
    <source>
        <strain evidence="2 3">SRW20</strain>
    </source>
</reference>
<feature type="compositionally biased region" description="Basic residues" evidence="1">
    <location>
        <begin position="230"/>
        <end position="243"/>
    </location>
</feature>
<keyword evidence="3" id="KW-1185">Reference proteome</keyword>
<feature type="compositionally biased region" description="Polar residues" evidence="1">
    <location>
        <begin position="297"/>
        <end position="309"/>
    </location>
</feature>
<feature type="compositionally biased region" description="Polar residues" evidence="1">
    <location>
        <begin position="131"/>
        <end position="164"/>
    </location>
</feature>